<dbReference type="CDD" id="cd01998">
    <property type="entry name" value="MnmA_TRMU-like"/>
    <property type="match status" value="1"/>
</dbReference>
<comment type="caution">
    <text evidence="9">Lacks conserved residue(s) required for the propagation of feature annotation.</text>
</comment>
<protein>
    <recommendedName>
        <fullName evidence="9">tRNA-specific 2-thiouridylase MnmA</fullName>
        <ecNumber evidence="9">2.8.1.13</ecNumber>
    </recommendedName>
</protein>
<evidence type="ECO:0000256" key="6">
    <source>
        <dbReference type="ARBA" id="ARBA00022884"/>
    </source>
</evidence>
<feature type="disulfide bond" description="Alternate" evidence="9">
    <location>
        <begin position="92"/>
        <end position="189"/>
    </location>
</feature>
<evidence type="ECO:0000256" key="5">
    <source>
        <dbReference type="ARBA" id="ARBA00022840"/>
    </source>
</evidence>
<keyword evidence="7 9" id="KW-1015">Disulfide bond</keyword>
<feature type="region of interest" description="Interaction with tRNA" evidence="9">
    <location>
        <begin position="138"/>
        <end position="140"/>
    </location>
</feature>
<dbReference type="Gene3D" id="2.40.30.10">
    <property type="entry name" value="Translation factors"/>
    <property type="match status" value="1"/>
</dbReference>
<reference evidence="12 13" key="1">
    <citation type="journal article" date="2010" name="Stand. Genomic Sci.">
        <title>Complete genome sequence of Aminobacterium colombiense type strain (ALA-1).</title>
        <authorList>
            <person name="Chertkov O."/>
            <person name="Sikorski J."/>
            <person name="Brambilla E."/>
            <person name="Lapidus A."/>
            <person name="Copeland A."/>
            <person name="Glavina Del Rio T."/>
            <person name="Nolan M."/>
            <person name="Lucas S."/>
            <person name="Tice H."/>
            <person name="Cheng J.F."/>
            <person name="Han C."/>
            <person name="Detter J.C."/>
            <person name="Bruce D."/>
            <person name="Tapia R."/>
            <person name="Goodwin L."/>
            <person name="Pitluck S."/>
            <person name="Liolios K."/>
            <person name="Ivanova N."/>
            <person name="Mavromatis K."/>
            <person name="Ovchinnikova G."/>
            <person name="Pati A."/>
            <person name="Chen A."/>
            <person name="Palaniappan K."/>
            <person name="Land M."/>
            <person name="Hauser L."/>
            <person name="Chang Y.J."/>
            <person name="Jeffries C.D."/>
            <person name="Spring S."/>
            <person name="Rohde M."/>
            <person name="Goker M."/>
            <person name="Bristow J."/>
            <person name="Eisen J.A."/>
            <person name="Markowitz V."/>
            <person name="Hugenholtz P."/>
            <person name="Kyrpides N.C."/>
            <person name="Klenk H.P."/>
        </authorList>
    </citation>
    <scope>NUCLEOTIDE SEQUENCE [LARGE SCALE GENOMIC DNA]</scope>
    <source>
        <strain evidence="13">DSM 12261 / ALA-1</strain>
    </source>
</reference>
<dbReference type="OrthoDB" id="9800696at2"/>
<dbReference type="InterPro" id="IPR014729">
    <property type="entry name" value="Rossmann-like_a/b/a_fold"/>
</dbReference>
<gene>
    <name evidence="9" type="primary">mnmA</name>
    <name evidence="12" type="ordered locus">Amico_1043</name>
</gene>
<dbReference type="SUPFAM" id="SSF52402">
    <property type="entry name" value="Adenine nucleotide alpha hydrolases-like"/>
    <property type="match status" value="1"/>
</dbReference>
<dbReference type="InterPro" id="IPR004506">
    <property type="entry name" value="MnmA-like"/>
</dbReference>
<dbReference type="PANTHER" id="PTHR11933:SF5">
    <property type="entry name" value="MITOCHONDRIAL TRNA-SPECIFIC 2-THIOURIDYLASE 1"/>
    <property type="match status" value="1"/>
</dbReference>
<comment type="similarity">
    <text evidence="9">Belongs to the MnmA/TRMU family.</text>
</comment>
<evidence type="ECO:0000256" key="2">
    <source>
        <dbReference type="ARBA" id="ARBA00022679"/>
    </source>
</evidence>
<dbReference type="NCBIfam" id="TIGR00420">
    <property type="entry name" value="trmU"/>
    <property type="match status" value="1"/>
</dbReference>
<dbReference type="AlphaFoldDB" id="D5EF35"/>
<dbReference type="GO" id="GO:0103016">
    <property type="term" value="F:tRNA-uridine 2-sulfurtransferase activity"/>
    <property type="evidence" value="ECO:0007669"/>
    <property type="project" value="UniProtKB-EC"/>
</dbReference>
<keyword evidence="2 9" id="KW-0808">Transferase</keyword>
<keyword evidence="13" id="KW-1185">Reference proteome</keyword>
<dbReference type="FunFam" id="2.30.30.280:FF:000001">
    <property type="entry name" value="tRNA-specific 2-thiouridylase MnmA"/>
    <property type="match status" value="1"/>
</dbReference>
<feature type="site" description="Interaction with tRNA" evidence="9">
    <location>
        <position position="326"/>
    </location>
</feature>
<keyword evidence="4 9" id="KW-0547">Nucleotide-binding</keyword>
<accession>D5EF35</accession>
<dbReference type="PANTHER" id="PTHR11933">
    <property type="entry name" value="TRNA 5-METHYLAMINOMETHYL-2-THIOURIDYLATE -METHYLTRANSFERASE"/>
    <property type="match status" value="1"/>
</dbReference>
<dbReference type="GO" id="GO:0005737">
    <property type="term" value="C:cytoplasm"/>
    <property type="evidence" value="ECO:0007669"/>
    <property type="project" value="UniProtKB-SubCell"/>
</dbReference>
<keyword evidence="1 9" id="KW-0820">tRNA-binding</keyword>
<evidence type="ECO:0000256" key="7">
    <source>
        <dbReference type="ARBA" id="ARBA00023157"/>
    </source>
</evidence>
<dbReference type="eggNOG" id="COG0482">
    <property type="taxonomic scope" value="Bacteria"/>
</dbReference>
<proteinExistence type="inferred from homology"/>
<dbReference type="Gene3D" id="3.40.50.620">
    <property type="entry name" value="HUPs"/>
    <property type="match status" value="1"/>
</dbReference>
<dbReference type="Pfam" id="PF20259">
    <property type="entry name" value="tRNA_Me_trans_M"/>
    <property type="match status" value="1"/>
</dbReference>
<organism evidence="12 13">
    <name type="scientific">Aminobacterium colombiense (strain DSM 12261 / ALA-1)</name>
    <dbReference type="NCBI Taxonomy" id="572547"/>
    <lineage>
        <taxon>Bacteria</taxon>
        <taxon>Thermotogati</taxon>
        <taxon>Synergistota</taxon>
        <taxon>Synergistia</taxon>
        <taxon>Synergistales</taxon>
        <taxon>Aminobacteriaceae</taxon>
        <taxon>Aminobacterium</taxon>
    </lineage>
</organism>
<evidence type="ECO:0000256" key="8">
    <source>
        <dbReference type="ARBA" id="ARBA00051542"/>
    </source>
</evidence>
<dbReference type="EC" id="2.8.1.13" evidence="9"/>
<feature type="binding site" evidence="9">
    <location>
        <begin position="8"/>
        <end position="15"/>
    </location>
    <ligand>
        <name>ATP</name>
        <dbReference type="ChEBI" id="CHEBI:30616"/>
    </ligand>
</feature>
<comment type="subcellular location">
    <subcellularLocation>
        <location evidence="9">Cytoplasm</location>
    </subcellularLocation>
</comment>
<sequence length="352" mass="39447">MKKKVLVGMSGGLDSAVTSLLLKKQGYEVVGVFFALSGADESVAERQAADLAQKLDIKFEVYDGRELFQKNVLTKLLSAYEKGMTPNPCILCNPSVKFKLLFFLAEQKAIPYVATGHYARIVEEESGPAIARGVDEKKDQSYMLYRLPREWLSSIVFPLGDLRKEEVREIAKSFLPEWVVQKKESQDVCFAPEGLDDFLNFHLSDKKTCQPGSIMDESGKEIGTHNGLWRYTIGQRKGLGLPGGPWFVVSKNIVHNILRVSRKKELSSLRIWCEAPVMYRYLTEGAFYMAEHRYRTRPFSVMIESVTEQAMVVRGVEICPVVAPGQSLVLYNKDVVCGGGIIISSEEVSPCQ</sequence>
<dbReference type="NCBIfam" id="NF001138">
    <property type="entry name" value="PRK00143.1"/>
    <property type="match status" value="1"/>
</dbReference>
<dbReference type="Pfam" id="PF20258">
    <property type="entry name" value="tRNA_Me_trans_C"/>
    <property type="match status" value="1"/>
</dbReference>
<dbReference type="Gene3D" id="2.30.30.280">
    <property type="entry name" value="Adenine nucleotide alpha hydrolases-like domains"/>
    <property type="match status" value="1"/>
</dbReference>
<feature type="binding site" evidence="9">
    <location>
        <position position="116"/>
    </location>
    <ligand>
        <name>ATP</name>
        <dbReference type="ChEBI" id="CHEBI:30616"/>
    </ligand>
</feature>
<evidence type="ECO:0000259" key="10">
    <source>
        <dbReference type="Pfam" id="PF20258"/>
    </source>
</evidence>
<evidence type="ECO:0000259" key="11">
    <source>
        <dbReference type="Pfam" id="PF20259"/>
    </source>
</evidence>
<keyword evidence="6 9" id="KW-0694">RNA-binding</keyword>
<dbReference type="InterPro" id="IPR046885">
    <property type="entry name" value="MnmA-like_C"/>
</dbReference>
<keyword evidence="9" id="KW-0963">Cytoplasm</keyword>
<evidence type="ECO:0000256" key="9">
    <source>
        <dbReference type="HAMAP-Rule" id="MF_00144"/>
    </source>
</evidence>
<dbReference type="HOGENOM" id="CLU_035188_0_0_0"/>
<keyword evidence="5 9" id="KW-0067">ATP-binding</keyword>
<name>D5EF35_AMICL</name>
<evidence type="ECO:0000313" key="13">
    <source>
        <dbReference type="Proteomes" id="UP000002366"/>
    </source>
</evidence>
<feature type="active site" description="Cysteine persulfide intermediate" evidence="9">
    <location>
        <position position="189"/>
    </location>
</feature>
<dbReference type="EMBL" id="CP001997">
    <property type="protein sequence ID" value="ADE57167.1"/>
    <property type="molecule type" value="Genomic_DNA"/>
</dbReference>
<feature type="domain" description="tRNA-specific 2-thiouridylase MnmA-like central" evidence="11">
    <location>
        <begin position="197"/>
        <end position="262"/>
    </location>
</feature>
<keyword evidence="3 9" id="KW-0819">tRNA processing</keyword>
<dbReference type="InterPro" id="IPR023382">
    <property type="entry name" value="MnmA-like_central_sf"/>
</dbReference>
<evidence type="ECO:0000256" key="1">
    <source>
        <dbReference type="ARBA" id="ARBA00022555"/>
    </source>
</evidence>
<dbReference type="Proteomes" id="UP000002366">
    <property type="component" value="Chromosome"/>
</dbReference>
<dbReference type="STRING" id="572547.Amico_1043"/>
<feature type="active site" description="Nucleophile" evidence="9">
    <location>
        <position position="92"/>
    </location>
</feature>
<dbReference type="GO" id="GO:0000049">
    <property type="term" value="F:tRNA binding"/>
    <property type="evidence" value="ECO:0007669"/>
    <property type="project" value="UniProtKB-KW"/>
</dbReference>
<feature type="region of interest" description="Interaction with tRNA" evidence="9">
    <location>
        <begin position="293"/>
        <end position="294"/>
    </location>
</feature>
<dbReference type="GO" id="GO:0005524">
    <property type="term" value="F:ATP binding"/>
    <property type="evidence" value="ECO:0007669"/>
    <property type="project" value="UniProtKB-KW"/>
</dbReference>
<dbReference type="InterPro" id="IPR046884">
    <property type="entry name" value="MnmA-like_central"/>
</dbReference>
<evidence type="ECO:0000313" key="12">
    <source>
        <dbReference type="EMBL" id="ADE57167.1"/>
    </source>
</evidence>
<evidence type="ECO:0000256" key="4">
    <source>
        <dbReference type="ARBA" id="ARBA00022741"/>
    </source>
</evidence>
<feature type="domain" description="tRNA-specific 2-thiouridylase MnmA-like C-terminal" evidence="10">
    <location>
        <begin position="290"/>
        <end position="342"/>
    </location>
</feature>
<feature type="site" description="Interaction with tRNA" evidence="9">
    <location>
        <position position="117"/>
    </location>
</feature>
<dbReference type="KEGG" id="aco:Amico_1043"/>
<evidence type="ECO:0000256" key="3">
    <source>
        <dbReference type="ARBA" id="ARBA00022694"/>
    </source>
</evidence>
<dbReference type="HAMAP" id="MF_00144">
    <property type="entry name" value="tRNA_thiouridyl_MnmA"/>
    <property type="match status" value="1"/>
</dbReference>
<comment type="function">
    <text evidence="9">Catalyzes the 2-thiolation of uridine at the wobble position (U34) of tRNA, leading to the formation of s(2)U34.</text>
</comment>
<feature type="binding site" evidence="9">
    <location>
        <position position="34"/>
    </location>
    <ligand>
        <name>ATP</name>
        <dbReference type="ChEBI" id="CHEBI:30616"/>
    </ligand>
</feature>
<dbReference type="RefSeq" id="WP_013048430.1">
    <property type="nucleotide sequence ID" value="NC_014011.1"/>
</dbReference>
<comment type="catalytic activity">
    <reaction evidence="8 9">
        <text>S-sulfanyl-L-cysteinyl-[protein] + uridine(34) in tRNA + AH2 + ATP = 2-thiouridine(34) in tRNA + L-cysteinyl-[protein] + A + AMP + diphosphate + H(+)</text>
        <dbReference type="Rhea" id="RHEA:47032"/>
        <dbReference type="Rhea" id="RHEA-COMP:10131"/>
        <dbReference type="Rhea" id="RHEA-COMP:11726"/>
        <dbReference type="Rhea" id="RHEA-COMP:11727"/>
        <dbReference type="Rhea" id="RHEA-COMP:11728"/>
        <dbReference type="ChEBI" id="CHEBI:13193"/>
        <dbReference type="ChEBI" id="CHEBI:15378"/>
        <dbReference type="ChEBI" id="CHEBI:17499"/>
        <dbReference type="ChEBI" id="CHEBI:29950"/>
        <dbReference type="ChEBI" id="CHEBI:30616"/>
        <dbReference type="ChEBI" id="CHEBI:33019"/>
        <dbReference type="ChEBI" id="CHEBI:61963"/>
        <dbReference type="ChEBI" id="CHEBI:65315"/>
        <dbReference type="ChEBI" id="CHEBI:87170"/>
        <dbReference type="ChEBI" id="CHEBI:456215"/>
        <dbReference type="EC" id="2.8.1.13"/>
    </reaction>
</comment>
<dbReference type="GO" id="GO:0002143">
    <property type="term" value="P:tRNA wobble position uridine thiolation"/>
    <property type="evidence" value="ECO:0007669"/>
    <property type="project" value="TreeGrafter"/>
</dbReference>
<dbReference type="Pfam" id="PF03054">
    <property type="entry name" value="tRNA_Me_trans"/>
    <property type="match status" value="1"/>
</dbReference>